<reference evidence="1 2" key="1">
    <citation type="submission" date="2020-02" db="EMBL/GenBank/DDBJ databases">
        <authorList>
            <person name="Dziuba M."/>
            <person name="Kuznetsov B."/>
            <person name="Mardanov A."/>
            <person name="Ravin N."/>
            <person name="Grouzdev D."/>
        </authorList>
    </citation>
    <scope>NUCLEOTIDE SEQUENCE [LARGE SCALE GENOMIC DNA]</scope>
    <source>
        <strain evidence="1 2">SpK</strain>
    </source>
</reference>
<dbReference type="Pfam" id="PF20331">
    <property type="entry name" value="DUF6626"/>
    <property type="match status" value="1"/>
</dbReference>
<dbReference type="InterPro" id="IPR046734">
    <property type="entry name" value="DUF6626"/>
</dbReference>
<dbReference type="EMBL" id="JAAIYP010000040">
    <property type="protein sequence ID" value="NFV81413.1"/>
    <property type="molecule type" value="Genomic_DNA"/>
</dbReference>
<comment type="caution">
    <text evidence="1">The sequence shown here is derived from an EMBL/GenBank/DDBJ whole genome shotgun (WGS) entry which is preliminary data.</text>
</comment>
<keyword evidence="2" id="KW-1185">Reference proteome</keyword>
<organism evidence="1 2">
    <name type="scientific">Magnetospirillum aberrantis SpK</name>
    <dbReference type="NCBI Taxonomy" id="908842"/>
    <lineage>
        <taxon>Bacteria</taxon>
        <taxon>Pseudomonadati</taxon>
        <taxon>Pseudomonadota</taxon>
        <taxon>Alphaproteobacteria</taxon>
        <taxon>Rhodospirillales</taxon>
        <taxon>Rhodospirillaceae</taxon>
        <taxon>Magnetospirillum</taxon>
    </lineage>
</organism>
<evidence type="ECO:0000313" key="2">
    <source>
        <dbReference type="Proteomes" id="UP000480684"/>
    </source>
</evidence>
<sequence>MILIEARDTLMDLGLTDSQLDFSSRWLGKQPSYMSCVVARGQEPSAEALLALAGRITREAMQMRRVFRHAEAAALDALSAKVWSELLARYAGQPEAA</sequence>
<accession>A0A7C9V0M6</accession>
<name>A0A7C9V0M6_9PROT</name>
<gene>
    <name evidence="1" type="ORF">G4223_14960</name>
</gene>
<dbReference type="RefSeq" id="WP_163681458.1">
    <property type="nucleotide sequence ID" value="NZ_JAAIYP010000040.1"/>
</dbReference>
<protein>
    <submittedName>
        <fullName evidence="1">Uncharacterized protein</fullName>
    </submittedName>
</protein>
<dbReference type="Proteomes" id="UP000480684">
    <property type="component" value="Unassembled WGS sequence"/>
</dbReference>
<proteinExistence type="predicted"/>
<evidence type="ECO:0000313" key="1">
    <source>
        <dbReference type="EMBL" id="NFV81413.1"/>
    </source>
</evidence>
<dbReference type="AlphaFoldDB" id="A0A7C9V0M6"/>